<proteinExistence type="predicted"/>
<feature type="domain" description="CCHC-type" evidence="3">
    <location>
        <begin position="207"/>
        <end position="220"/>
    </location>
</feature>
<accession>A0AAW2VX33</accession>
<comment type="caution">
    <text evidence="4">The sequence shown here is derived from an EMBL/GenBank/DDBJ whole genome shotgun (WGS) entry which is preliminary data.</text>
</comment>
<sequence length="433" mass="47567">MDSELGRLGASLSLTEEEEAGLVPMGLWHSEPLTRGFFIVGRLVSSKSFHPEALHTTLRSVFNPVRGMDFKLIEGERFLLKFFHILDRNRVLERCPWAYEKNLLVLSPVEAIDDPITIELNWCDFHIHIHGLPLGKMTRDVAAFIGNKLGKFKEVDLDSNGEVWGSSVRIRVSIDITKPLKCALKLRTVLGDEQLVTFTYERLPNFCYLCGVLGHLSRQCETQLHDGFCDPGENAPYGNWLRAATPSSYRGRIGVNGTRSSSGFIRRPSFVSSSSLQSQSVPPPPLAEVVVADLNLVPPPPTINLPLSPVPSPPSRDTPPPDLVVPPSSTITHSLPTSQNLSLHQPSPTLASLPDIPLPRPQLKKANIRPRSSSKIAHSDPKPVLAQKRHLVGDLSDDESVSQGPSKLCRLSIPLLDVTNLEAATAGQSRRSS</sequence>
<feature type="compositionally biased region" description="Pro residues" evidence="2">
    <location>
        <begin position="305"/>
        <end position="324"/>
    </location>
</feature>
<evidence type="ECO:0000313" key="4">
    <source>
        <dbReference type="EMBL" id="KAL0432446.1"/>
    </source>
</evidence>
<reference evidence="4" key="1">
    <citation type="submission" date="2020-06" db="EMBL/GenBank/DDBJ databases">
        <authorList>
            <person name="Li T."/>
            <person name="Hu X."/>
            <person name="Zhang T."/>
            <person name="Song X."/>
            <person name="Zhang H."/>
            <person name="Dai N."/>
            <person name="Sheng W."/>
            <person name="Hou X."/>
            <person name="Wei L."/>
        </authorList>
    </citation>
    <scope>NUCLEOTIDE SEQUENCE</scope>
    <source>
        <strain evidence="4">KEN1</strain>
        <tissue evidence="4">Leaf</tissue>
    </source>
</reference>
<dbReference type="GO" id="GO:0003676">
    <property type="term" value="F:nucleic acid binding"/>
    <property type="evidence" value="ECO:0007669"/>
    <property type="project" value="InterPro"/>
</dbReference>
<dbReference type="PANTHER" id="PTHR31286">
    <property type="entry name" value="GLYCINE-RICH CELL WALL STRUCTURAL PROTEIN 1.8-LIKE"/>
    <property type="match status" value="1"/>
</dbReference>
<dbReference type="Pfam" id="PF14111">
    <property type="entry name" value="DUF4283"/>
    <property type="match status" value="1"/>
</dbReference>
<dbReference type="InterPro" id="IPR001878">
    <property type="entry name" value="Znf_CCHC"/>
</dbReference>
<dbReference type="InterPro" id="IPR040256">
    <property type="entry name" value="At4g02000-like"/>
</dbReference>
<dbReference type="Pfam" id="PF14392">
    <property type="entry name" value="zf-CCHC_4"/>
    <property type="match status" value="1"/>
</dbReference>
<dbReference type="InterPro" id="IPR025836">
    <property type="entry name" value="Zn_knuckle_CX2CX4HX4C"/>
</dbReference>
<evidence type="ECO:0000256" key="1">
    <source>
        <dbReference type="PROSITE-ProRule" id="PRU00047"/>
    </source>
</evidence>
<dbReference type="PANTHER" id="PTHR31286:SF178">
    <property type="entry name" value="DUF4283 DOMAIN-CONTAINING PROTEIN"/>
    <property type="match status" value="1"/>
</dbReference>
<keyword evidence="1" id="KW-0862">Zinc</keyword>
<reference evidence="4" key="2">
    <citation type="journal article" date="2024" name="Plant">
        <title>Genomic evolution and insights into agronomic trait innovations of Sesamum species.</title>
        <authorList>
            <person name="Miao H."/>
            <person name="Wang L."/>
            <person name="Qu L."/>
            <person name="Liu H."/>
            <person name="Sun Y."/>
            <person name="Le M."/>
            <person name="Wang Q."/>
            <person name="Wei S."/>
            <person name="Zheng Y."/>
            <person name="Lin W."/>
            <person name="Duan Y."/>
            <person name="Cao H."/>
            <person name="Xiong S."/>
            <person name="Wang X."/>
            <person name="Wei L."/>
            <person name="Li C."/>
            <person name="Ma Q."/>
            <person name="Ju M."/>
            <person name="Zhao R."/>
            <person name="Li G."/>
            <person name="Mu C."/>
            <person name="Tian Q."/>
            <person name="Mei H."/>
            <person name="Zhang T."/>
            <person name="Gao T."/>
            <person name="Zhang H."/>
        </authorList>
    </citation>
    <scope>NUCLEOTIDE SEQUENCE</scope>
    <source>
        <strain evidence="4">KEN1</strain>
    </source>
</reference>
<dbReference type="AlphaFoldDB" id="A0AAW2VX33"/>
<dbReference type="InterPro" id="IPR025558">
    <property type="entry name" value="DUF4283"/>
</dbReference>
<dbReference type="GO" id="GO:0008270">
    <property type="term" value="F:zinc ion binding"/>
    <property type="evidence" value="ECO:0007669"/>
    <property type="project" value="UniProtKB-KW"/>
</dbReference>
<feature type="compositionally biased region" description="Polar residues" evidence="2">
    <location>
        <begin position="327"/>
        <end position="350"/>
    </location>
</feature>
<keyword evidence="1" id="KW-0479">Metal-binding</keyword>
<evidence type="ECO:0000259" key="3">
    <source>
        <dbReference type="PROSITE" id="PS50158"/>
    </source>
</evidence>
<dbReference type="EMBL" id="JACGWN010000009">
    <property type="protein sequence ID" value="KAL0432446.1"/>
    <property type="molecule type" value="Genomic_DNA"/>
</dbReference>
<keyword evidence="1" id="KW-0863">Zinc-finger</keyword>
<name>A0AAW2VX33_9LAMI</name>
<evidence type="ECO:0000256" key="2">
    <source>
        <dbReference type="SAM" id="MobiDB-lite"/>
    </source>
</evidence>
<gene>
    <name evidence="4" type="ORF">Slati_2578900</name>
</gene>
<dbReference type="PROSITE" id="PS50158">
    <property type="entry name" value="ZF_CCHC"/>
    <property type="match status" value="1"/>
</dbReference>
<feature type="region of interest" description="Disordered" evidence="2">
    <location>
        <begin position="305"/>
        <end position="385"/>
    </location>
</feature>
<organism evidence="4">
    <name type="scientific">Sesamum latifolium</name>
    <dbReference type="NCBI Taxonomy" id="2727402"/>
    <lineage>
        <taxon>Eukaryota</taxon>
        <taxon>Viridiplantae</taxon>
        <taxon>Streptophyta</taxon>
        <taxon>Embryophyta</taxon>
        <taxon>Tracheophyta</taxon>
        <taxon>Spermatophyta</taxon>
        <taxon>Magnoliopsida</taxon>
        <taxon>eudicotyledons</taxon>
        <taxon>Gunneridae</taxon>
        <taxon>Pentapetalae</taxon>
        <taxon>asterids</taxon>
        <taxon>lamiids</taxon>
        <taxon>Lamiales</taxon>
        <taxon>Pedaliaceae</taxon>
        <taxon>Sesamum</taxon>
    </lineage>
</organism>
<protein>
    <recommendedName>
        <fullName evidence="3">CCHC-type domain-containing protein</fullName>
    </recommendedName>
</protein>